<dbReference type="EMBL" id="MKHE01000020">
    <property type="protein sequence ID" value="OWK05492.1"/>
    <property type="molecule type" value="Genomic_DNA"/>
</dbReference>
<reference evidence="1 2" key="1">
    <citation type="journal article" date="2018" name="Mol. Genet. Genomics">
        <title>The red deer Cervus elaphus genome CerEla1.0: sequencing, annotating, genes, and chromosomes.</title>
        <authorList>
            <person name="Bana N.A."/>
            <person name="Nyiri A."/>
            <person name="Nagy J."/>
            <person name="Frank K."/>
            <person name="Nagy T."/>
            <person name="Steger V."/>
            <person name="Schiller M."/>
            <person name="Lakatos P."/>
            <person name="Sugar L."/>
            <person name="Horn P."/>
            <person name="Barta E."/>
            <person name="Orosz L."/>
        </authorList>
    </citation>
    <scope>NUCLEOTIDE SEQUENCE [LARGE SCALE GENOMIC DNA]</scope>
    <source>
        <strain evidence="1">Hungarian</strain>
    </source>
</reference>
<proteinExistence type="predicted"/>
<evidence type="ECO:0000313" key="2">
    <source>
        <dbReference type="Proteomes" id="UP000242450"/>
    </source>
</evidence>
<name>A0A212CHY8_CEREH</name>
<organism evidence="1 2">
    <name type="scientific">Cervus elaphus hippelaphus</name>
    <name type="common">European red deer</name>
    <dbReference type="NCBI Taxonomy" id="46360"/>
    <lineage>
        <taxon>Eukaryota</taxon>
        <taxon>Metazoa</taxon>
        <taxon>Chordata</taxon>
        <taxon>Craniata</taxon>
        <taxon>Vertebrata</taxon>
        <taxon>Euteleostomi</taxon>
        <taxon>Mammalia</taxon>
        <taxon>Eutheria</taxon>
        <taxon>Laurasiatheria</taxon>
        <taxon>Artiodactyla</taxon>
        <taxon>Ruminantia</taxon>
        <taxon>Pecora</taxon>
        <taxon>Cervidae</taxon>
        <taxon>Cervinae</taxon>
        <taxon>Cervus</taxon>
    </lineage>
</organism>
<dbReference type="Proteomes" id="UP000242450">
    <property type="component" value="Chromosome 20"/>
</dbReference>
<gene>
    <name evidence="1" type="ORF">Celaphus_00002225</name>
</gene>
<sequence>MRENETCVIGGNPSEDEAFIPISGKKALVCRGQGKGAGRADLRARISFCPGSEFNAHSCFAFLQLTHVDFSTYDIVDLHHRLEPKPG</sequence>
<keyword evidence="2" id="KW-1185">Reference proteome</keyword>
<evidence type="ECO:0000313" key="1">
    <source>
        <dbReference type="EMBL" id="OWK05492.1"/>
    </source>
</evidence>
<dbReference type="AlphaFoldDB" id="A0A212CHY8"/>
<comment type="caution">
    <text evidence="1">The sequence shown here is derived from an EMBL/GenBank/DDBJ whole genome shotgun (WGS) entry which is preliminary data.</text>
</comment>
<protein>
    <submittedName>
        <fullName evidence="1">Uncharacterized protein</fullName>
    </submittedName>
</protein>
<accession>A0A212CHY8</accession>